<comment type="caution">
    <text evidence="2">The sequence shown here is derived from an EMBL/GenBank/DDBJ whole genome shotgun (WGS) entry which is preliminary data.</text>
</comment>
<evidence type="ECO:0000313" key="3">
    <source>
        <dbReference type="Proteomes" id="UP000034366"/>
    </source>
</evidence>
<evidence type="ECO:0000313" key="2">
    <source>
        <dbReference type="EMBL" id="KKQ50698.1"/>
    </source>
</evidence>
<dbReference type="InterPro" id="IPR000836">
    <property type="entry name" value="PRTase_dom"/>
</dbReference>
<comment type="similarity">
    <text evidence="1">Belongs to the ComF/GntX family.</text>
</comment>
<dbReference type="PANTHER" id="PTHR47505">
    <property type="entry name" value="DNA UTILIZATION PROTEIN YHGH"/>
    <property type="match status" value="1"/>
</dbReference>
<keyword evidence="2" id="KW-0808">Transferase</keyword>
<dbReference type="GO" id="GO:0016757">
    <property type="term" value="F:glycosyltransferase activity"/>
    <property type="evidence" value="ECO:0007669"/>
    <property type="project" value="UniProtKB-KW"/>
</dbReference>
<dbReference type="InterPro" id="IPR051910">
    <property type="entry name" value="ComF/GntX_DNA_util-trans"/>
</dbReference>
<keyword evidence="2" id="KW-0328">Glycosyltransferase</keyword>
<dbReference type="Gene3D" id="3.40.50.2020">
    <property type="match status" value="1"/>
</dbReference>
<dbReference type="InterPro" id="IPR029057">
    <property type="entry name" value="PRTase-like"/>
</dbReference>
<dbReference type="PANTHER" id="PTHR47505:SF1">
    <property type="entry name" value="DNA UTILIZATION PROTEIN YHGH"/>
    <property type="match status" value="1"/>
</dbReference>
<sequence length="280" mass="31669">MIVNNAFRTRVQFPPSPPNLIKLDSGSWLFFMGVIDLLFPISCLECGKGEGYICNDCLSKIPKAKLFCVECHRSSIDGATHTKCRKVRSIDFAYSSWDYSGVVRKAILKLKYNFAYKIAEELAEKFVEKVKRDVPILPKEAILVPIPLYKLRENWRGFNQAEELGKMTAKKMGWVYEPDLLIRNKKTTPQTELKGKERSSNLLGAFSIKKGYELREYGVCGKGFEANKLKNDPHNSFSTIHNSCVILFDDVLTTGSTLKEACKVLKRKGVKNVWGLTIAA</sequence>
<evidence type="ECO:0000256" key="1">
    <source>
        <dbReference type="ARBA" id="ARBA00008007"/>
    </source>
</evidence>
<organism evidence="2 3">
    <name type="scientific">Candidatus Woesebacteria bacterium GW2011_GWD1_38_10</name>
    <dbReference type="NCBI Taxonomy" id="1618592"/>
    <lineage>
        <taxon>Bacteria</taxon>
        <taxon>Candidatus Woeseibacteriota</taxon>
    </lineage>
</organism>
<dbReference type="EMBL" id="LBTW01000002">
    <property type="protein sequence ID" value="KKQ50698.1"/>
    <property type="molecule type" value="Genomic_DNA"/>
</dbReference>
<proteinExistence type="inferred from homology"/>
<protein>
    <submittedName>
        <fullName evidence="2">Putative amidophosphoribosyltransferase</fullName>
    </submittedName>
</protein>
<name>A0A0G0I5W3_9BACT</name>
<reference evidence="2 3" key="1">
    <citation type="journal article" date="2015" name="Nature">
        <title>rRNA introns, odd ribosomes, and small enigmatic genomes across a large radiation of phyla.</title>
        <authorList>
            <person name="Brown C.T."/>
            <person name="Hug L.A."/>
            <person name="Thomas B.C."/>
            <person name="Sharon I."/>
            <person name="Castelle C.J."/>
            <person name="Singh A."/>
            <person name="Wilkins M.J."/>
            <person name="Williams K.H."/>
            <person name="Banfield J.F."/>
        </authorList>
    </citation>
    <scope>NUCLEOTIDE SEQUENCE [LARGE SCALE GENOMIC DNA]</scope>
</reference>
<accession>A0A0G0I5W3</accession>
<dbReference type="SUPFAM" id="SSF53271">
    <property type="entry name" value="PRTase-like"/>
    <property type="match status" value="1"/>
</dbReference>
<dbReference type="CDD" id="cd06223">
    <property type="entry name" value="PRTases_typeI"/>
    <property type="match status" value="1"/>
</dbReference>
<dbReference type="Proteomes" id="UP000034366">
    <property type="component" value="Unassembled WGS sequence"/>
</dbReference>
<dbReference type="PATRIC" id="fig|1618592.3.peg.29"/>
<gene>
    <name evidence="2" type="ORF">US67_C0002G0001</name>
</gene>
<dbReference type="AlphaFoldDB" id="A0A0G0I5W3"/>